<keyword evidence="6 10" id="KW-0028">Amino-acid biosynthesis</keyword>
<dbReference type="Gene3D" id="3.40.50.720">
    <property type="entry name" value="NAD(P)-binding Rossmann-like Domain"/>
    <property type="match status" value="1"/>
</dbReference>
<evidence type="ECO:0000256" key="3">
    <source>
        <dbReference type="ARBA" id="ARBA00006753"/>
    </source>
</evidence>
<protein>
    <recommendedName>
        <fullName evidence="5 10">Homoserine dehydrogenase</fullName>
        <ecNumber evidence="4 10">1.1.1.3</ecNumber>
    </recommendedName>
</protein>
<dbReference type="Pfam" id="PF03447">
    <property type="entry name" value="NAD_binding_3"/>
    <property type="match status" value="1"/>
</dbReference>
<reference evidence="14 15" key="1">
    <citation type="journal article" date="2021" name="Sci. Rep.">
        <title>The distribution of antibiotic resistance genes in chicken gut microbiota commensals.</title>
        <authorList>
            <person name="Juricova H."/>
            <person name="Matiasovicova J."/>
            <person name="Kubasova T."/>
            <person name="Cejkova D."/>
            <person name="Rychlik I."/>
        </authorList>
    </citation>
    <scope>NUCLEOTIDE SEQUENCE [LARGE SCALE GENOMIC DNA]</scope>
    <source>
        <strain evidence="14 15">An794</strain>
    </source>
</reference>
<keyword evidence="7 10" id="KW-0791">Threonine biosynthesis</keyword>
<dbReference type="InterPro" id="IPR036291">
    <property type="entry name" value="NAD(P)-bd_dom_sf"/>
</dbReference>
<comment type="similarity">
    <text evidence="3 11">Belongs to the homoserine dehydrogenase family.</text>
</comment>
<evidence type="ECO:0000256" key="8">
    <source>
        <dbReference type="ARBA" id="ARBA00023002"/>
    </source>
</evidence>
<evidence type="ECO:0000256" key="2">
    <source>
        <dbReference type="ARBA" id="ARBA00005062"/>
    </source>
</evidence>
<evidence type="ECO:0000259" key="12">
    <source>
        <dbReference type="Pfam" id="PF00742"/>
    </source>
</evidence>
<feature type="domain" description="Homoserine dehydrogenase catalytic" evidence="12">
    <location>
        <begin position="120"/>
        <end position="297"/>
    </location>
</feature>
<keyword evidence="10" id="KW-0521">NADP</keyword>
<comment type="caution">
    <text evidence="14">The sequence shown here is derived from an EMBL/GenBank/DDBJ whole genome shotgun (WGS) entry which is preliminary data.</text>
</comment>
<evidence type="ECO:0000256" key="5">
    <source>
        <dbReference type="ARBA" id="ARBA00013376"/>
    </source>
</evidence>
<evidence type="ECO:0000256" key="6">
    <source>
        <dbReference type="ARBA" id="ARBA00022605"/>
    </source>
</evidence>
<dbReference type="NCBIfam" id="NF004976">
    <property type="entry name" value="PRK06349.1"/>
    <property type="match status" value="1"/>
</dbReference>
<dbReference type="Proteomes" id="UP000712527">
    <property type="component" value="Unassembled WGS sequence"/>
</dbReference>
<evidence type="ECO:0000313" key="14">
    <source>
        <dbReference type="EMBL" id="MBM6773987.1"/>
    </source>
</evidence>
<dbReference type="InterPro" id="IPR019811">
    <property type="entry name" value="HDH_CS"/>
</dbReference>
<evidence type="ECO:0000259" key="13">
    <source>
        <dbReference type="Pfam" id="PF03447"/>
    </source>
</evidence>
<keyword evidence="8 10" id="KW-0560">Oxidoreductase</keyword>
<accession>A0ABS2EZJ3</accession>
<dbReference type="RefSeq" id="WP_204792337.1">
    <property type="nucleotide sequence ID" value="NZ_JACSNQ010000001.1"/>
</dbReference>
<dbReference type="SUPFAM" id="SSF55347">
    <property type="entry name" value="Glyceraldehyde-3-phosphate dehydrogenase-like, C-terminal domain"/>
    <property type="match status" value="1"/>
</dbReference>
<dbReference type="InterPro" id="IPR001342">
    <property type="entry name" value="HDH_cat"/>
</dbReference>
<comment type="pathway">
    <text evidence="1 10">Amino-acid biosynthesis; L-threonine biosynthesis; L-threonine from L-aspartate: step 3/5.</text>
</comment>
<dbReference type="Gene3D" id="3.30.360.10">
    <property type="entry name" value="Dihydrodipicolinate Reductase, domain 2"/>
    <property type="match status" value="1"/>
</dbReference>
<gene>
    <name evidence="14" type="ORF">H9X80_00200</name>
</gene>
<dbReference type="PANTHER" id="PTHR43331:SF1">
    <property type="entry name" value="HOMOSERINE DEHYDROGENASE"/>
    <property type="match status" value="1"/>
</dbReference>
<organism evidence="14 15">
    <name type="scientific">Olsenella profusa</name>
    <dbReference type="NCBI Taxonomy" id="138595"/>
    <lineage>
        <taxon>Bacteria</taxon>
        <taxon>Bacillati</taxon>
        <taxon>Actinomycetota</taxon>
        <taxon>Coriobacteriia</taxon>
        <taxon>Coriobacteriales</taxon>
        <taxon>Atopobiaceae</taxon>
        <taxon>Olsenella</taxon>
    </lineage>
</organism>
<dbReference type="SUPFAM" id="SSF51735">
    <property type="entry name" value="NAD(P)-binding Rossmann-fold domains"/>
    <property type="match status" value="1"/>
</dbReference>
<feature type="domain" description="Aspartate/homoserine dehydrogenase NAD-binding" evidence="13">
    <location>
        <begin position="7"/>
        <end position="112"/>
    </location>
</feature>
<dbReference type="InterPro" id="IPR005106">
    <property type="entry name" value="Asp/hSer_DH_NAD-bd"/>
</dbReference>
<evidence type="ECO:0000256" key="7">
    <source>
        <dbReference type="ARBA" id="ARBA00022697"/>
    </source>
</evidence>
<keyword evidence="9 10" id="KW-0486">Methionine biosynthesis</keyword>
<dbReference type="PANTHER" id="PTHR43331">
    <property type="entry name" value="HOMOSERINE DEHYDROGENASE"/>
    <property type="match status" value="1"/>
</dbReference>
<comment type="catalytic activity">
    <reaction evidence="10">
        <text>L-homoserine + NADP(+) = L-aspartate 4-semialdehyde + NADPH + H(+)</text>
        <dbReference type="Rhea" id="RHEA:15761"/>
        <dbReference type="ChEBI" id="CHEBI:15378"/>
        <dbReference type="ChEBI" id="CHEBI:57476"/>
        <dbReference type="ChEBI" id="CHEBI:57783"/>
        <dbReference type="ChEBI" id="CHEBI:58349"/>
        <dbReference type="ChEBI" id="CHEBI:537519"/>
        <dbReference type="EC" id="1.1.1.3"/>
    </reaction>
</comment>
<dbReference type="PROSITE" id="PS01042">
    <property type="entry name" value="HOMOSER_DHGENASE"/>
    <property type="match status" value="1"/>
</dbReference>
<evidence type="ECO:0000256" key="10">
    <source>
        <dbReference type="RuleBase" id="RU000579"/>
    </source>
</evidence>
<proteinExistence type="inferred from homology"/>
<comment type="pathway">
    <text evidence="2 10">Amino-acid biosynthesis; L-methionine biosynthesis via de novo pathway; L-homoserine from L-aspartate: step 3/3.</text>
</comment>
<evidence type="ECO:0000256" key="11">
    <source>
        <dbReference type="RuleBase" id="RU004171"/>
    </source>
</evidence>
<evidence type="ECO:0000256" key="4">
    <source>
        <dbReference type="ARBA" id="ARBA00013213"/>
    </source>
</evidence>
<dbReference type="EMBL" id="JACSNQ010000001">
    <property type="protein sequence ID" value="MBM6773987.1"/>
    <property type="molecule type" value="Genomic_DNA"/>
</dbReference>
<evidence type="ECO:0000256" key="1">
    <source>
        <dbReference type="ARBA" id="ARBA00005056"/>
    </source>
</evidence>
<dbReference type="GO" id="GO:0004412">
    <property type="term" value="F:homoserine dehydrogenase activity"/>
    <property type="evidence" value="ECO:0007669"/>
    <property type="project" value="UniProtKB-EC"/>
</dbReference>
<evidence type="ECO:0000313" key="15">
    <source>
        <dbReference type="Proteomes" id="UP000712527"/>
    </source>
</evidence>
<name>A0ABS2EZJ3_9ACTN</name>
<keyword evidence="15" id="KW-1185">Reference proteome</keyword>
<dbReference type="EC" id="1.1.1.3" evidence="4 10"/>
<evidence type="ECO:0000256" key="9">
    <source>
        <dbReference type="ARBA" id="ARBA00023167"/>
    </source>
</evidence>
<sequence>MKIALLGYGTVGRGVDEIISTRVSEVEVARILELPDRLSDPRMTASIDDILNDDSIELVVECMGGLEPARTYIMGALEAGKHVVTSNKAVVAANFARFAATAASTGAGLYIEASVGGGIPWIASIEKVRRIDEVTSFSGIMNGTTNYIVDAMRHAGEDFDAVLARAQELGYAERDPSADIDGVDVLNKTIITASVAFDVACEKNLPTSGIRNLRASDLELFAGHGRTVKLLGRGVCADGRYAAAVEPVAVAADSLEANVPSNFNLVTLDATTVGELKFYGQGAGSLPTGNAIVQDVLDCARGLRRPVYDFSRPLAYDPSLLRGDYVLRTEARLGDAEPFGTGAVLVRDLTAEGARALLDEALAADPTTFMAALPASPSSFSPDSAQEG</sequence>
<dbReference type="Pfam" id="PF00742">
    <property type="entry name" value="Homoserine_dh"/>
    <property type="match status" value="1"/>
</dbReference>